<dbReference type="EMBL" id="JBGFUD010001969">
    <property type="protein sequence ID" value="MFH4976979.1"/>
    <property type="molecule type" value="Genomic_DNA"/>
</dbReference>
<sequence>MIELTFGTKEGRHFIDITNRISGEVVFRFYLGKAVQKDDRYYFTQAGYNVLGVAWSNPGYRTFESGLPVGSEIQLVGKILKGHVTITLTKKDGYTSAIIMFRRPERGYTEVEVTMQGTFATGGCFDDCHYADFYDYTLTIITIRRISGGFEVWHKGFLYVTMKNANIKREDIARIQVMTGFQTYGISVLDCRASKTN</sequence>
<dbReference type="AlphaFoldDB" id="A0ABD6EAA1"/>
<keyword evidence="2" id="KW-1185">Reference proteome</keyword>
<gene>
    <name evidence="1" type="ORF">AB6A40_003688</name>
</gene>
<accession>A0ABD6EAA1</accession>
<protein>
    <recommendedName>
        <fullName evidence="3">Galectin</fullName>
    </recommendedName>
</protein>
<evidence type="ECO:0008006" key="3">
    <source>
        <dbReference type="Google" id="ProtNLM"/>
    </source>
</evidence>
<comment type="caution">
    <text evidence="1">The sequence shown here is derived from an EMBL/GenBank/DDBJ whole genome shotgun (WGS) entry which is preliminary data.</text>
</comment>
<evidence type="ECO:0000313" key="1">
    <source>
        <dbReference type="EMBL" id="MFH4976979.1"/>
    </source>
</evidence>
<organism evidence="1 2">
    <name type="scientific">Gnathostoma spinigerum</name>
    <dbReference type="NCBI Taxonomy" id="75299"/>
    <lineage>
        <taxon>Eukaryota</taxon>
        <taxon>Metazoa</taxon>
        <taxon>Ecdysozoa</taxon>
        <taxon>Nematoda</taxon>
        <taxon>Chromadorea</taxon>
        <taxon>Rhabditida</taxon>
        <taxon>Spirurina</taxon>
        <taxon>Gnathostomatomorpha</taxon>
        <taxon>Gnathostomatoidea</taxon>
        <taxon>Gnathostomatidae</taxon>
        <taxon>Gnathostoma</taxon>
    </lineage>
</organism>
<evidence type="ECO:0000313" key="2">
    <source>
        <dbReference type="Proteomes" id="UP001608902"/>
    </source>
</evidence>
<proteinExistence type="predicted"/>
<dbReference type="Proteomes" id="UP001608902">
    <property type="component" value="Unassembled WGS sequence"/>
</dbReference>
<reference evidence="1 2" key="1">
    <citation type="submission" date="2024-08" db="EMBL/GenBank/DDBJ databases">
        <title>Gnathostoma spinigerum genome.</title>
        <authorList>
            <person name="Gonzalez-Bertolin B."/>
            <person name="Monzon S."/>
            <person name="Zaballos A."/>
            <person name="Jimenez P."/>
            <person name="Dekumyoy P."/>
            <person name="Varona S."/>
            <person name="Cuesta I."/>
            <person name="Sumanam S."/>
            <person name="Adisakwattana P."/>
            <person name="Gasser R.B."/>
            <person name="Hernandez-Gonzalez A."/>
            <person name="Young N.D."/>
            <person name="Perteguer M.J."/>
        </authorList>
    </citation>
    <scope>NUCLEOTIDE SEQUENCE [LARGE SCALE GENOMIC DNA]</scope>
    <source>
        <strain evidence="1">AL3</strain>
        <tissue evidence="1">Liver</tissue>
    </source>
</reference>
<name>A0ABD6EAA1_9BILA</name>